<feature type="transmembrane region" description="Helical" evidence="6">
    <location>
        <begin position="129"/>
        <end position="147"/>
    </location>
</feature>
<keyword evidence="8" id="KW-1185">Reference proteome</keyword>
<feature type="transmembrane region" description="Helical" evidence="6">
    <location>
        <begin position="434"/>
        <end position="452"/>
    </location>
</feature>
<feature type="transmembrane region" description="Helical" evidence="6">
    <location>
        <begin position="49"/>
        <end position="68"/>
    </location>
</feature>
<dbReference type="PANTHER" id="PTHR30250:SF21">
    <property type="entry name" value="LIPID II FLIPPASE MURJ"/>
    <property type="match status" value="1"/>
</dbReference>
<name>A0ABR9QIK4_9BACI</name>
<feature type="transmembrane region" description="Helical" evidence="6">
    <location>
        <begin position="405"/>
        <end position="428"/>
    </location>
</feature>
<reference evidence="7 8" key="1">
    <citation type="submission" date="2020-10" db="EMBL/GenBank/DDBJ databases">
        <title>Bacillus sp. HD4P25, an endophyte from a halophyte.</title>
        <authorList>
            <person name="Sun J.-Q."/>
        </authorList>
    </citation>
    <scope>NUCLEOTIDE SEQUENCE [LARGE SCALE GENOMIC DNA]</scope>
    <source>
        <strain evidence="7 8">YIM 93174</strain>
    </source>
</reference>
<feature type="transmembrane region" description="Helical" evidence="6">
    <location>
        <begin position="339"/>
        <end position="360"/>
    </location>
</feature>
<dbReference type="CDD" id="cd13124">
    <property type="entry name" value="MATE_SpoVB_like"/>
    <property type="match status" value="1"/>
</dbReference>
<evidence type="ECO:0000256" key="1">
    <source>
        <dbReference type="ARBA" id="ARBA00004651"/>
    </source>
</evidence>
<evidence type="ECO:0000256" key="2">
    <source>
        <dbReference type="ARBA" id="ARBA00022475"/>
    </source>
</evidence>
<proteinExistence type="predicted"/>
<feature type="transmembrane region" description="Helical" evidence="6">
    <location>
        <begin position="168"/>
        <end position="186"/>
    </location>
</feature>
<feature type="transmembrane region" description="Helical" evidence="6">
    <location>
        <begin position="298"/>
        <end position="318"/>
    </location>
</feature>
<keyword evidence="2" id="KW-1003">Cell membrane</keyword>
<feature type="transmembrane region" description="Helical" evidence="6">
    <location>
        <begin position="88"/>
        <end position="109"/>
    </location>
</feature>
<dbReference type="PIRSF" id="PIRSF038958">
    <property type="entry name" value="PG_synth_SpoVB"/>
    <property type="match status" value="1"/>
</dbReference>
<dbReference type="Proteomes" id="UP001516662">
    <property type="component" value="Unassembled WGS sequence"/>
</dbReference>
<sequence>MDSKLLRGTFILTIGTYISRILGMIYVFPFVALVGLQGSALFAYGYGQYTIFLSIATMGFPMAVSKFVAKYNEIGDYHTSRRMFKSGLLVMGIAGFVAFLVLFYLAPYIAPKVLGGRDEHGNTIEDVTMVIRMVSVALIAVPVMSLIRGFFQGNQSMGPTAVSQVVEQLVRVVFLLSATYIVIEMVDGEMATAVGFATFAAFVGALGGLVVLLIYLKMRKPYFDELLEKSKPQTEMTTKDMYKELLSYAGPFVFVGLAIPLYTYVDVFTFNNAMINTGFLKVTAEEIFGLITFSIPKLVMIPVSLATAFGLTLIPTITSSFTSGNLPLLRRQIDQTFQIIVLLVLPAVVGLAVLAGPAYATFYPTEGLGGEYGGFFLGWFAPVAILFSFFTVTAAILQGINKQKLAVISLVIGLLIKLMTNAPLIYVFEGLGSILATALGFTVSIAYSFWMIAKHTKYSFSLFLRRSVLMSLFALLMALSILSIEYILSFVISYESGKVQSVTILLIGVLIGAGIYLYLAYKSHLLAKLLGARFAFLNRKKKQKAVQ</sequence>
<keyword evidence="4 6" id="KW-1133">Transmembrane helix</keyword>
<dbReference type="InterPro" id="IPR050833">
    <property type="entry name" value="Poly_Biosynth_Transport"/>
</dbReference>
<gene>
    <name evidence="7" type="ORF">IMZ08_09720</name>
</gene>
<keyword evidence="3 6" id="KW-0812">Transmembrane</keyword>
<comment type="subcellular location">
    <subcellularLocation>
        <location evidence="1">Cell membrane</location>
        <topology evidence="1">Multi-pass membrane protein</topology>
    </subcellularLocation>
</comment>
<evidence type="ECO:0000256" key="5">
    <source>
        <dbReference type="ARBA" id="ARBA00023136"/>
    </source>
</evidence>
<evidence type="ECO:0000256" key="4">
    <source>
        <dbReference type="ARBA" id="ARBA00022989"/>
    </source>
</evidence>
<dbReference type="EMBL" id="JADCLJ010000019">
    <property type="protein sequence ID" value="MBE4908333.1"/>
    <property type="molecule type" value="Genomic_DNA"/>
</dbReference>
<keyword evidence="5 6" id="KW-0472">Membrane</keyword>
<evidence type="ECO:0000256" key="6">
    <source>
        <dbReference type="SAM" id="Phobius"/>
    </source>
</evidence>
<comment type="caution">
    <text evidence="7">The sequence shown here is derived from an EMBL/GenBank/DDBJ whole genome shotgun (WGS) entry which is preliminary data.</text>
</comment>
<feature type="transmembrane region" description="Helical" evidence="6">
    <location>
        <begin position="245"/>
        <end position="265"/>
    </location>
</feature>
<protein>
    <submittedName>
        <fullName evidence="7">Polysaccharide biosynthesis protein</fullName>
    </submittedName>
</protein>
<dbReference type="PANTHER" id="PTHR30250">
    <property type="entry name" value="PST FAMILY PREDICTED COLANIC ACID TRANSPORTER"/>
    <property type="match status" value="1"/>
</dbReference>
<dbReference type="InterPro" id="IPR024923">
    <property type="entry name" value="PG_synth_SpoVB"/>
</dbReference>
<accession>A0ABR9QIK4</accession>
<feature type="transmembrane region" description="Helical" evidence="6">
    <location>
        <begin position="192"/>
        <end position="216"/>
    </location>
</feature>
<dbReference type="Pfam" id="PF01943">
    <property type="entry name" value="Polysacc_synt"/>
    <property type="match status" value="1"/>
</dbReference>
<dbReference type="RefSeq" id="WP_193535909.1">
    <property type="nucleotide sequence ID" value="NZ_JADCLJ010000019.1"/>
</dbReference>
<evidence type="ECO:0000313" key="7">
    <source>
        <dbReference type="EMBL" id="MBE4908333.1"/>
    </source>
</evidence>
<dbReference type="InterPro" id="IPR002797">
    <property type="entry name" value="Polysacc_synth"/>
</dbReference>
<feature type="transmembrane region" description="Helical" evidence="6">
    <location>
        <begin position="499"/>
        <end position="519"/>
    </location>
</feature>
<feature type="transmembrane region" description="Helical" evidence="6">
    <location>
        <begin position="372"/>
        <end position="398"/>
    </location>
</feature>
<evidence type="ECO:0000313" key="8">
    <source>
        <dbReference type="Proteomes" id="UP001516662"/>
    </source>
</evidence>
<feature type="transmembrane region" description="Helical" evidence="6">
    <location>
        <begin position="472"/>
        <end position="493"/>
    </location>
</feature>
<evidence type="ECO:0000256" key="3">
    <source>
        <dbReference type="ARBA" id="ARBA00022692"/>
    </source>
</evidence>
<organism evidence="7 8">
    <name type="scientific">Litchfieldia luteola</name>
    <dbReference type="NCBI Taxonomy" id="682179"/>
    <lineage>
        <taxon>Bacteria</taxon>
        <taxon>Bacillati</taxon>
        <taxon>Bacillota</taxon>
        <taxon>Bacilli</taxon>
        <taxon>Bacillales</taxon>
        <taxon>Bacillaceae</taxon>
        <taxon>Litchfieldia</taxon>
    </lineage>
</organism>